<protein>
    <recommendedName>
        <fullName evidence="15">Glutathione import ATP-binding protein GsiA</fullName>
        <ecNumber evidence="14">7.4.2.10</ecNumber>
    </recommendedName>
</protein>
<dbReference type="PROSITE" id="PS50893">
    <property type="entry name" value="ABC_TRANSPORTER_2"/>
    <property type="match status" value="1"/>
</dbReference>
<dbReference type="Gene3D" id="3.40.50.300">
    <property type="entry name" value="P-loop containing nucleotide triphosphate hydrolases"/>
    <property type="match status" value="1"/>
</dbReference>
<evidence type="ECO:0000256" key="16">
    <source>
        <dbReference type="ARBA" id="ARBA00047640"/>
    </source>
</evidence>
<evidence type="ECO:0000256" key="5">
    <source>
        <dbReference type="ARBA" id="ARBA00022519"/>
    </source>
</evidence>
<evidence type="ECO:0000313" key="18">
    <source>
        <dbReference type="EMBL" id="MDY0872215.1"/>
    </source>
</evidence>
<evidence type="ECO:0000256" key="15">
    <source>
        <dbReference type="ARBA" id="ARBA00041187"/>
    </source>
</evidence>
<keyword evidence="4" id="KW-1003">Cell membrane</keyword>
<evidence type="ECO:0000256" key="9">
    <source>
        <dbReference type="ARBA" id="ARBA00022840"/>
    </source>
</evidence>
<dbReference type="InterPro" id="IPR013563">
    <property type="entry name" value="Oligopep_ABC_C"/>
</dbReference>
<keyword evidence="7" id="KW-0547">Nucleotide-binding</keyword>
<evidence type="ECO:0000256" key="7">
    <source>
        <dbReference type="ARBA" id="ARBA00022741"/>
    </source>
</evidence>
<keyword evidence="5" id="KW-0997">Cell inner membrane</keyword>
<comment type="caution">
    <text evidence="18">The sequence shown here is derived from an EMBL/GenBank/DDBJ whole genome shotgun (WGS) entry which is preliminary data.</text>
</comment>
<dbReference type="CDD" id="cd03257">
    <property type="entry name" value="ABC_NikE_OppD_transporters"/>
    <property type="match status" value="1"/>
</dbReference>
<dbReference type="InterPro" id="IPR003593">
    <property type="entry name" value="AAA+_ATPase"/>
</dbReference>
<keyword evidence="11" id="KW-0472">Membrane</keyword>
<dbReference type="Pfam" id="PF08352">
    <property type="entry name" value="oligo_HPY"/>
    <property type="match status" value="1"/>
</dbReference>
<keyword evidence="10" id="KW-1278">Translocase</keyword>
<keyword evidence="3" id="KW-0813">Transport</keyword>
<evidence type="ECO:0000256" key="6">
    <source>
        <dbReference type="ARBA" id="ARBA00022737"/>
    </source>
</evidence>
<dbReference type="SMART" id="SM00382">
    <property type="entry name" value="AAA"/>
    <property type="match status" value="1"/>
</dbReference>
<keyword evidence="8" id="KW-0378">Hydrolase</keyword>
<comment type="function">
    <text evidence="12">Part of the ABC transporter complex GsiABCD involved in glutathione import. Responsible for energy coupling to the transport system.</text>
</comment>
<evidence type="ECO:0000256" key="12">
    <source>
        <dbReference type="ARBA" id="ARBA00037530"/>
    </source>
</evidence>
<evidence type="ECO:0000256" key="1">
    <source>
        <dbReference type="ARBA" id="ARBA00004417"/>
    </source>
</evidence>
<comment type="similarity">
    <text evidence="13">Belongs to the ABC transporter superfamily. Glutathione importer (TC 3.A.1.5.11) family.</text>
</comment>
<name>A0ABU5DY45_9PROT</name>
<evidence type="ECO:0000256" key="4">
    <source>
        <dbReference type="ARBA" id="ARBA00022475"/>
    </source>
</evidence>
<evidence type="ECO:0000256" key="13">
    <source>
        <dbReference type="ARBA" id="ARBA00038416"/>
    </source>
</evidence>
<sequence>MSDALLRVEDVAVHFQAGKGRLVRAVNGVTFALKPGETLGLVGESGCGKSTLGRAILKLGPLTDGRVFFDGIDVGAGDAAGVAQLRRETAMIFQDPYNALNPRLSIGSAIEEVLRVHKKVPPERIKERVAELMQLVGLSLALADRRPRALSGGQCQRAGIARALAIEPKLIIADECVAALDVSIQAQIINLLIELKGRMNLALIFIAHDLGVVRRLCDRVAVMYLGRIVEEGATEDVFGAPKHPYTRALMRAIPEIDPDRGLPADPLGGEPPSPLDIPEGCAFHPRCPDVMPACRQNPAPATHIVGQCEVACHLYQNENTNDQQTRERIHA</sequence>
<evidence type="ECO:0000313" key="19">
    <source>
        <dbReference type="Proteomes" id="UP001271769"/>
    </source>
</evidence>
<dbReference type="NCBIfam" id="TIGR01727">
    <property type="entry name" value="oligo_HPY"/>
    <property type="match status" value="1"/>
</dbReference>
<dbReference type="GO" id="GO:0005524">
    <property type="term" value="F:ATP binding"/>
    <property type="evidence" value="ECO:0007669"/>
    <property type="project" value="UniProtKB-KW"/>
</dbReference>
<reference evidence="18 19" key="1">
    <citation type="journal article" date="2013" name="Antonie Van Leeuwenhoek">
        <title>Dongia rigui sp. nov., isolated from freshwater of a large wetland in Korea.</title>
        <authorList>
            <person name="Baik K.S."/>
            <person name="Hwang Y.M."/>
            <person name="Choi J.S."/>
            <person name="Kwon J."/>
            <person name="Seong C.N."/>
        </authorList>
    </citation>
    <scope>NUCLEOTIDE SEQUENCE [LARGE SCALE GENOMIC DNA]</scope>
    <source>
        <strain evidence="18 19">04SU4-P</strain>
    </source>
</reference>
<organism evidence="18 19">
    <name type="scientific">Dongia rigui</name>
    <dbReference type="NCBI Taxonomy" id="940149"/>
    <lineage>
        <taxon>Bacteria</taxon>
        <taxon>Pseudomonadati</taxon>
        <taxon>Pseudomonadota</taxon>
        <taxon>Alphaproteobacteria</taxon>
        <taxon>Rhodospirillales</taxon>
        <taxon>Dongiaceae</taxon>
        <taxon>Dongia</taxon>
    </lineage>
</organism>
<comment type="catalytic activity">
    <reaction evidence="16">
        <text>glutathione(out) + ATP + H2O = glutathione(in) + ADP + phosphate + H(+)</text>
        <dbReference type="Rhea" id="RHEA:29791"/>
        <dbReference type="ChEBI" id="CHEBI:15377"/>
        <dbReference type="ChEBI" id="CHEBI:15378"/>
        <dbReference type="ChEBI" id="CHEBI:30616"/>
        <dbReference type="ChEBI" id="CHEBI:43474"/>
        <dbReference type="ChEBI" id="CHEBI:57925"/>
        <dbReference type="ChEBI" id="CHEBI:456216"/>
        <dbReference type="EC" id="7.4.2.10"/>
    </reaction>
</comment>
<keyword evidence="19" id="KW-1185">Reference proteome</keyword>
<dbReference type="InterPro" id="IPR027417">
    <property type="entry name" value="P-loop_NTPase"/>
</dbReference>
<comment type="subunit">
    <text evidence="2">The complex is composed of two ATP-binding proteins (GsiA), two transmembrane proteins (GsiC and GsiD) and a solute-binding protein (GsiB).</text>
</comment>
<evidence type="ECO:0000256" key="10">
    <source>
        <dbReference type="ARBA" id="ARBA00022967"/>
    </source>
</evidence>
<accession>A0ABU5DY45</accession>
<evidence type="ECO:0000256" key="8">
    <source>
        <dbReference type="ARBA" id="ARBA00022801"/>
    </source>
</evidence>
<dbReference type="InterPro" id="IPR017871">
    <property type="entry name" value="ABC_transporter-like_CS"/>
</dbReference>
<dbReference type="PANTHER" id="PTHR43776">
    <property type="entry name" value="TRANSPORT ATP-BINDING PROTEIN"/>
    <property type="match status" value="1"/>
</dbReference>
<dbReference type="EMBL" id="JAXCLX010000001">
    <property type="protein sequence ID" value="MDY0872215.1"/>
    <property type="molecule type" value="Genomic_DNA"/>
</dbReference>
<dbReference type="Proteomes" id="UP001271769">
    <property type="component" value="Unassembled WGS sequence"/>
</dbReference>
<evidence type="ECO:0000256" key="11">
    <source>
        <dbReference type="ARBA" id="ARBA00023136"/>
    </source>
</evidence>
<dbReference type="Pfam" id="PF00005">
    <property type="entry name" value="ABC_tran"/>
    <property type="match status" value="1"/>
</dbReference>
<evidence type="ECO:0000256" key="2">
    <source>
        <dbReference type="ARBA" id="ARBA00011469"/>
    </source>
</evidence>
<dbReference type="PANTHER" id="PTHR43776:SF15">
    <property type="entry name" value="GLUTATHIONE IMPORT ATP-BINDING PROTEIN GSIA"/>
    <property type="match status" value="1"/>
</dbReference>
<dbReference type="SUPFAM" id="SSF52540">
    <property type="entry name" value="P-loop containing nucleoside triphosphate hydrolases"/>
    <property type="match status" value="1"/>
</dbReference>
<dbReference type="InterPro" id="IPR050319">
    <property type="entry name" value="ABC_transp_ATP-bind"/>
</dbReference>
<evidence type="ECO:0000256" key="14">
    <source>
        <dbReference type="ARBA" id="ARBA00039050"/>
    </source>
</evidence>
<dbReference type="EC" id="7.4.2.10" evidence="14"/>
<dbReference type="RefSeq" id="WP_320500631.1">
    <property type="nucleotide sequence ID" value="NZ_JAXCLX010000001.1"/>
</dbReference>
<feature type="domain" description="ABC transporter" evidence="17">
    <location>
        <begin position="6"/>
        <end position="250"/>
    </location>
</feature>
<dbReference type="PROSITE" id="PS00211">
    <property type="entry name" value="ABC_TRANSPORTER_1"/>
    <property type="match status" value="1"/>
</dbReference>
<proteinExistence type="inferred from homology"/>
<evidence type="ECO:0000256" key="3">
    <source>
        <dbReference type="ARBA" id="ARBA00022448"/>
    </source>
</evidence>
<comment type="subcellular location">
    <subcellularLocation>
        <location evidence="1">Cell inner membrane</location>
        <topology evidence="1">Peripheral membrane protein</topology>
    </subcellularLocation>
</comment>
<dbReference type="InterPro" id="IPR003439">
    <property type="entry name" value="ABC_transporter-like_ATP-bd"/>
</dbReference>
<evidence type="ECO:0000259" key="17">
    <source>
        <dbReference type="PROSITE" id="PS50893"/>
    </source>
</evidence>
<keyword evidence="9 18" id="KW-0067">ATP-binding</keyword>
<keyword evidence="6" id="KW-0677">Repeat</keyword>
<gene>
    <name evidence="18" type="ORF">SMD31_09785</name>
</gene>